<dbReference type="eggNOG" id="KOG2665">
    <property type="taxonomic scope" value="Eukaryota"/>
</dbReference>
<keyword evidence="2" id="KW-0285">Flavoprotein</keyword>
<sequence>MDPVARPSGDILRRNPQQDYELIQRVGSGTYGDVYKARNLHTGELAAVKIIKLEPVTGPLSELQIAYVCRETLQGLAYLHMKGKMHRDIKGANILLTDHGDIKLADFGVAAKITATIAKRKSFIGTPYWMAPEVAAVEKNGGYNQLCDIWAVGITAIELGELQPPMFDLHPMRALFLMSKSNFQPPKLKEKAKWSSTFHNFVKIALTKNPKKRPTAERLLTHSFVGQPGLSRSLAVELLDKVNNPDNHTHYSEADDDDFEPHSVVRHTIRSTNRNARAERTASEINFDKLQFEPPLRKETEARDEMIVAAGTDFASHWNPFVDGGSSSKSTLKRAGPPPLPPKPRINNYPEESLADDEKSQTIKHFPDSQSRALPAHRRQSIPACGPQAELPPIGMTSSLSSPGLLTARYSDLGNGDSMLKLTEENAEGSGQVPQLPRKKDKRDFPKPAINGLPPTPKVLMGACFSKVFDGCPLKINCATSWIHPDTKDQYIIFGTEDGIYTLNLNELHEATMEQLFPRKCTWLYVINNTLMSLSGKTFQLYSHNLIALFEQAKKTGFAAHMQTHRFPDKILPRKFALTTKIPDTKGCHKCCIVRNPYTGHKYLCGALQSGIVLLQWYEPMQKFMLIKVSFTQLQVRNPYTGHKYLCGALQSGIVLLQWYEPMQKFMLIKHFDFPLPTPLNVFEMLVIPEQEYPMVCVAISKGTEPNQVVQFETINLNSASSWFTEIGAGNQQLDAIHVTQLERDTVLVCLDKFVKIVNLQGKLKSSKKLASELSFDFCIESVVCLQDSVLAFWKHGMQGKSFKSDENSCPVTPATNRYSVQKRPDVGSNLLRKQLKHSNLVNLLEVFRRKRKLHLVFEYCDHTVLHELDKYPRGVPEHLVKSITWQTLQAVNFCHKHNCIHRDVKPENILITKHAVIKLCDFGFARILTGPSDYYTDYVATRWYRSPELLVGDTQYGPPVDVWAIGCVFAELLSGVPLWPGKSDVDQLYLIRRTLGDLIPRHQQVFSTNQFFSGVRIPDPENKEPLELKFPNISYPALGLMKKRLWLHKYQKLTHDLDINERVTQSTFDVVVVGGGIVGLASARELVLRHPSLTFSVLEKEKELACHQSGHNSGVIHSGIYYTPGSLKAKLCVQGAALCYEYCDRKGIPYKQCGKLIVAVEQEEIPRLRALYERGLLNNVRDLKLISAKEIQAKEPFCRGVMALDSPHTGIVNYRQVALSYAEDFQEVGGAVLTDFEVTDMEMAKESPSESEDGMKYPVIVRNSKGEEIRCQHIVTCAGLYSDRLSEISGCSHEPRIVPFRGDYLVLKPEKCYMVKGNIYPVPDPRFPFLGVHFTPRMDGNVWLGPNAVLAFKREGYKLYDFSARDFIDAVVYSGLWKLVFRNISYGMSEMYRACFLSAQVKQLQKFIPEVTISDILRGPAGVRAQALDRDGNLVDDFVFDGGTGDIGSRVLHVRNAPSPAATSSLAIAKMIADEAERRFGL</sequence>
<keyword evidence="15" id="KW-0808">Transferase</keyword>
<dbReference type="NCBIfam" id="NF008726">
    <property type="entry name" value="PRK11728.1"/>
    <property type="match status" value="1"/>
</dbReference>
<comment type="catalytic activity">
    <reaction evidence="7">
        <text>(S)-2-hydroxyglutarate + A = 2-oxoglutarate + AH2</text>
        <dbReference type="Rhea" id="RHEA:21252"/>
        <dbReference type="ChEBI" id="CHEBI:13193"/>
        <dbReference type="ChEBI" id="CHEBI:16782"/>
        <dbReference type="ChEBI" id="CHEBI:16810"/>
        <dbReference type="ChEBI" id="CHEBI:17499"/>
        <dbReference type="EC" id="1.1.99.2"/>
    </reaction>
</comment>
<keyword evidence="16" id="KW-1185">Reference proteome</keyword>
<dbReference type="PROSITE" id="PS00108">
    <property type="entry name" value="PROTEIN_KINASE_ST"/>
    <property type="match status" value="1"/>
</dbReference>
<name>M7B3H7_CHEMY</name>
<dbReference type="SUPFAM" id="SSF51905">
    <property type="entry name" value="FAD/NAD(P)-binding domain"/>
    <property type="match status" value="1"/>
</dbReference>
<dbReference type="GO" id="GO:0004672">
    <property type="term" value="F:protein kinase activity"/>
    <property type="evidence" value="ECO:0007669"/>
    <property type="project" value="InterPro"/>
</dbReference>
<dbReference type="SMART" id="SM00220">
    <property type="entry name" value="S_TKc"/>
    <property type="match status" value="2"/>
</dbReference>
<keyword evidence="6" id="KW-0560">Oxidoreductase</keyword>
<keyword evidence="4" id="KW-0274">FAD</keyword>
<dbReference type="InterPro" id="IPR006076">
    <property type="entry name" value="FAD-dep_OxRdtase"/>
</dbReference>
<evidence type="ECO:0000259" key="13">
    <source>
        <dbReference type="PROSITE" id="PS50011"/>
    </source>
</evidence>
<dbReference type="PROSITE" id="PS00107">
    <property type="entry name" value="PROTEIN_KINASE_ATP"/>
    <property type="match status" value="1"/>
</dbReference>
<dbReference type="InterPro" id="IPR011009">
    <property type="entry name" value="Kinase-like_dom_sf"/>
</dbReference>
<dbReference type="Gene3D" id="3.50.50.60">
    <property type="entry name" value="FAD/NAD(P)-binding domain"/>
    <property type="match status" value="1"/>
</dbReference>
<evidence type="ECO:0000259" key="14">
    <source>
        <dbReference type="PROSITE" id="PS50219"/>
    </source>
</evidence>
<organism evidence="15 16">
    <name type="scientific">Chelonia mydas</name>
    <name type="common">Green sea-turtle</name>
    <name type="synonym">Chelonia agassizi</name>
    <dbReference type="NCBI Taxonomy" id="8469"/>
    <lineage>
        <taxon>Eukaryota</taxon>
        <taxon>Metazoa</taxon>
        <taxon>Chordata</taxon>
        <taxon>Craniata</taxon>
        <taxon>Vertebrata</taxon>
        <taxon>Euteleostomi</taxon>
        <taxon>Archelosauria</taxon>
        <taxon>Testudinata</taxon>
        <taxon>Testudines</taxon>
        <taxon>Cryptodira</taxon>
        <taxon>Durocryptodira</taxon>
        <taxon>Americhelydia</taxon>
        <taxon>Chelonioidea</taxon>
        <taxon>Cheloniidae</taxon>
        <taxon>Chelonia</taxon>
    </lineage>
</organism>
<dbReference type="GO" id="GO:0005524">
    <property type="term" value="F:ATP binding"/>
    <property type="evidence" value="ECO:0007669"/>
    <property type="project" value="UniProtKB-UniRule"/>
</dbReference>
<dbReference type="InterPro" id="IPR001180">
    <property type="entry name" value="CNH_dom"/>
</dbReference>
<comment type="cofactor">
    <cofactor evidence="1">
        <name>FAD</name>
        <dbReference type="ChEBI" id="CHEBI:57692"/>
    </cofactor>
</comment>
<evidence type="ECO:0000256" key="4">
    <source>
        <dbReference type="ARBA" id="ARBA00022827"/>
    </source>
</evidence>
<dbReference type="Gene3D" id="1.10.510.10">
    <property type="entry name" value="Transferase(Phosphotransferase) domain 1"/>
    <property type="match status" value="3"/>
</dbReference>
<dbReference type="Pfam" id="PF01266">
    <property type="entry name" value="DAO"/>
    <property type="match status" value="1"/>
</dbReference>
<dbReference type="InterPro" id="IPR017441">
    <property type="entry name" value="Protein_kinase_ATP_BS"/>
</dbReference>
<dbReference type="STRING" id="8469.M7B3H7"/>
<feature type="compositionally biased region" description="Basic and acidic residues" evidence="12">
    <location>
        <begin position="356"/>
        <end position="367"/>
    </location>
</feature>
<evidence type="ECO:0000256" key="2">
    <source>
        <dbReference type="ARBA" id="ARBA00022630"/>
    </source>
</evidence>
<evidence type="ECO:0000256" key="9">
    <source>
        <dbReference type="ARBA" id="ARBA00038878"/>
    </source>
</evidence>
<protein>
    <recommendedName>
        <fullName evidence="10">L-2-hydroxyglutarate dehydrogenase, mitochondrial</fullName>
        <ecNumber evidence="9">1.1.99.2</ecNumber>
    </recommendedName>
</protein>
<dbReference type="Gene3D" id="3.30.200.20">
    <property type="entry name" value="Phosphorylase Kinase, domain 1"/>
    <property type="match status" value="1"/>
</dbReference>
<evidence type="ECO:0000256" key="7">
    <source>
        <dbReference type="ARBA" id="ARBA00036066"/>
    </source>
</evidence>
<dbReference type="Proteomes" id="UP000031443">
    <property type="component" value="Unassembled WGS sequence"/>
</dbReference>
<evidence type="ECO:0000256" key="11">
    <source>
        <dbReference type="PROSITE-ProRule" id="PRU10141"/>
    </source>
</evidence>
<dbReference type="InterPro" id="IPR008271">
    <property type="entry name" value="Ser/Thr_kinase_AS"/>
</dbReference>
<dbReference type="GO" id="GO:0047545">
    <property type="term" value="F:(S)-2-hydroxyglutarate dehydrogenase activity"/>
    <property type="evidence" value="ECO:0007669"/>
    <property type="project" value="UniProtKB-EC"/>
</dbReference>
<reference evidence="16" key="1">
    <citation type="journal article" date="2013" name="Nat. Genet.">
        <title>The draft genomes of soft-shell turtle and green sea turtle yield insights into the development and evolution of the turtle-specific body plan.</title>
        <authorList>
            <person name="Wang Z."/>
            <person name="Pascual-Anaya J."/>
            <person name="Zadissa A."/>
            <person name="Li W."/>
            <person name="Niimura Y."/>
            <person name="Huang Z."/>
            <person name="Li C."/>
            <person name="White S."/>
            <person name="Xiong Z."/>
            <person name="Fang D."/>
            <person name="Wang B."/>
            <person name="Ming Y."/>
            <person name="Chen Y."/>
            <person name="Zheng Y."/>
            <person name="Kuraku S."/>
            <person name="Pignatelli M."/>
            <person name="Herrero J."/>
            <person name="Beal K."/>
            <person name="Nozawa M."/>
            <person name="Li Q."/>
            <person name="Wang J."/>
            <person name="Zhang H."/>
            <person name="Yu L."/>
            <person name="Shigenobu S."/>
            <person name="Wang J."/>
            <person name="Liu J."/>
            <person name="Flicek P."/>
            <person name="Searle S."/>
            <person name="Wang J."/>
            <person name="Kuratani S."/>
            <person name="Yin Y."/>
            <person name="Aken B."/>
            <person name="Zhang G."/>
            <person name="Irie N."/>
        </authorList>
    </citation>
    <scope>NUCLEOTIDE SEQUENCE [LARGE SCALE GENOMIC DNA]</scope>
</reference>
<evidence type="ECO:0000256" key="8">
    <source>
        <dbReference type="ARBA" id="ARBA00037941"/>
    </source>
</evidence>
<feature type="region of interest" description="Disordered" evidence="12">
    <location>
        <begin position="318"/>
        <end position="380"/>
    </location>
</feature>
<feature type="domain" description="CNH" evidence="14">
    <location>
        <begin position="473"/>
        <end position="828"/>
    </location>
</feature>
<evidence type="ECO:0000256" key="12">
    <source>
        <dbReference type="SAM" id="MobiDB-lite"/>
    </source>
</evidence>
<dbReference type="EMBL" id="KB552237">
    <property type="protein sequence ID" value="EMP30045.1"/>
    <property type="molecule type" value="Genomic_DNA"/>
</dbReference>
<feature type="binding site" evidence="11">
    <location>
        <position position="49"/>
    </location>
    <ligand>
        <name>ATP</name>
        <dbReference type="ChEBI" id="CHEBI:30616"/>
    </ligand>
</feature>
<dbReference type="SMART" id="SM00036">
    <property type="entry name" value="CNH"/>
    <property type="match status" value="1"/>
</dbReference>
<proteinExistence type="inferred from homology"/>
<evidence type="ECO:0000256" key="5">
    <source>
        <dbReference type="ARBA" id="ARBA00022840"/>
    </source>
</evidence>
<dbReference type="PANTHER" id="PTHR43104">
    <property type="entry name" value="L-2-HYDROXYGLUTARATE DEHYDROGENASE, MITOCHONDRIAL"/>
    <property type="match status" value="1"/>
</dbReference>
<accession>M7B3H7</accession>
<evidence type="ECO:0000256" key="3">
    <source>
        <dbReference type="ARBA" id="ARBA00022741"/>
    </source>
</evidence>
<keyword evidence="15" id="KW-0418">Kinase</keyword>
<dbReference type="FunFam" id="1.10.510.10:FF:000191">
    <property type="entry name" value="cyclin-dependent kinase-like 1 isoform X1"/>
    <property type="match status" value="1"/>
</dbReference>
<feature type="region of interest" description="Disordered" evidence="12">
    <location>
        <begin position="425"/>
        <end position="451"/>
    </location>
</feature>
<dbReference type="InterPro" id="IPR036188">
    <property type="entry name" value="FAD/NAD-bd_sf"/>
</dbReference>
<evidence type="ECO:0000313" key="16">
    <source>
        <dbReference type="Proteomes" id="UP000031443"/>
    </source>
</evidence>
<evidence type="ECO:0000256" key="10">
    <source>
        <dbReference type="ARBA" id="ARBA00041137"/>
    </source>
</evidence>
<dbReference type="Gene3D" id="3.30.9.10">
    <property type="entry name" value="D-Amino Acid Oxidase, subunit A, domain 2"/>
    <property type="match status" value="1"/>
</dbReference>
<dbReference type="PANTHER" id="PTHR43104:SF2">
    <property type="entry name" value="L-2-HYDROXYGLUTARATE DEHYDROGENASE, MITOCHONDRIAL"/>
    <property type="match status" value="1"/>
</dbReference>
<dbReference type="PROSITE" id="PS50219">
    <property type="entry name" value="CNH"/>
    <property type="match status" value="1"/>
</dbReference>
<keyword evidence="3 11" id="KW-0547">Nucleotide-binding</keyword>
<dbReference type="PROSITE" id="PS50011">
    <property type="entry name" value="PROTEIN_KINASE_DOM"/>
    <property type="match status" value="2"/>
</dbReference>
<evidence type="ECO:0000256" key="1">
    <source>
        <dbReference type="ARBA" id="ARBA00001974"/>
    </source>
</evidence>
<dbReference type="Pfam" id="PF00780">
    <property type="entry name" value="CNH"/>
    <property type="match status" value="2"/>
</dbReference>
<dbReference type="Pfam" id="PF00069">
    <property type="entry name" value="Pkinase"/>
    <property type="match status" value="2"/>
</dbReference>
<feature type="domain" description="Protein kinase" evidence="13">
    <location>
        <begin position="1"/>
        <end position="225"/>
    </location>
</feature>
<evidence type="ECO:0000313" key="15">
    <source>
        <dbReference type="EMBL" id="EMP30045.1"/>
    </source>
</evidence>
<gene>
    <name evidence="15" type="ORF">UY3_12833</name>
</gene>
<feature type="domain" description="Protein kinase" evidence="13">
    <location>
        <begin position="755"/>
        <end position="1039"/>
    </location>
</feature>
<dbReference type="InterPro" id="IPR000719">
    <property type="entry name" value="Prot_kinase_dom"/>
</dbReference>
<dbReference type="EC" id="1.1.99.2" evidence="9"/>
<dbReference type="SUPFAM" id="SSF56112">
    <property type="entry name" value="Protein kinase-like (PK-like)"/>
    <property type="match status" value="2"/>
</dbReference>
<comment type="similarity">
    <text evidence="8">Belongs to the L2HGDH family.</text>
</comment>
<evidence type="ECO:0000256" key="6">
    <source>
        <dbReference type="ARBA" id="ARBA00023002"/>
    </source>
</evidence>
<dbReference type="FunFam" id="1.10.510.10:FF:001499">
    <property type="entry name" value="Kinase, STE STE20"/>
    <property type="match status" value="1"/>
</dbReference>
<keyword evidence="5 11" id="KW-0067">ATP-binding</keyword>